<dbReference type="EMBL" id="LT840184">
    <property type="protein sequence ID" value="SMF88142.1"/>
    <property type="molecule type" value="Genomic_DNA"/>
</dbReference>
<protein>
    <submittedName>
        <fullName evidence="1">Phage baseplate assembly protein V</fullName>
    </submittedName>
</protein>
<dbReference type="RefSeq" id="WP_208914904.1">
    <property type="nucleotide sequence ID" value="NZ_LT840184.1"/>
</dbReference>
<evidence type="ECO:0000313" key="1">
    <source>
        <dbReference type="EMBL" id="SMF88142.1"/>
    </source>
</evidence>
<dbReference type="Proteomes" id="UP000192940">
    <property type="component" value="Chromosome I"/>
</dbReference>
<name>A0A1X7HK23_9BACL</name>
<dbReference type="STRING" id="1313296.SAMN05661091_4136"/>
<sequence>MSAIRNIFRIGTCSTSDPESGTITAFFEDRDDMVSGDLPVLTRGGWARSNELPEPGQEVACLFLANGISEGICLGVIEDEEDPPGTPDQRGVWFEDGSYVYYDRTTQKLMVKAAGGVSLEGDVTIKGNLTVEGTITRGGEII</sequence>
<organism evidence="1 2">
    <name type="scientific">Paenibacillus uliginis N3/975</name>
    <dbReference type="NCBI Taxonomy" id="1313296"/>
    <lineage>
        <taxon>Bacteria</taxon>
        <taxon>Bacillati</taxon>
        <taxon>Bacillota</taxon>
        <taxon>Bacilli</taxon>
        <taxon>Bacillales</taxon>
        <taxon>Paenibacillaceae</taxon>
        <taxon>Paenibacillus</taxon>
    </lineage>
</organism>
<dbReference type="Gene3D" id="2.40.50.230">
    <property type="entry name" value="Gp5 N-terminal domain"/>
    <property type="match status" value="1"/>
</dbReference>
<dbReference type="InterPro" id="IPR037026">
    <property type="entry name" value="Vgr_OB-fold_dom_sf"/>
</dbReference>
<reference evidence="1 2" key="1">
    <citation type="submission" date="2017-04" db="EMBL/GenBank/DDBJ databases">
        <authorList>
            <person name="Afonso C.L."/>
            <person name="Miller P.J."/>
            <person name="Scott M.A."/>
            <person name="Spackman E."/>
            <person name="Goraichik I."/>
            <person name="Dimitrov K.M."/>
            <person name="Suarez D.L."/>
            <person name="Swayne D.E."/>
        </authorList>
    </citation>
    <scope>NUCLEOTIDE SEQUENCE [LARGE SCALE GENOMIC DNA]</scope>
    <source>
        <strain evidence="1 2">N3/975</strain>
    </source>
</reference>
<proteinExistence type="predicted"/>
<keyword evidence="2" id="KW-1185">Reference proteome</keyword>
<dbReference type="AlphaFoldDB" id="A0A1X7HK23"/>
<accession>A0A1X7HK23</accession>
<gene>
    <name evidence="1" type="ORF">SAMN05661091_4136</name>
</gene>
<evidence type="ECO:0000313" key="2">
    <source>
        <dbReference type="Proteomes" id="UP000192940"/>
    </source>
</evidence>